<comment type="caution">
    <text evidence="1">The sequence shown here is derived from an EMBL/GenBank/DDBJ whole genome shotgun (WGS) entry which is preliminary data.</text>
</comment>
<evidence type="ECO:0000313" key="1">
    <source>
        <dbReference type="EMBL" id="KAF6401598.1"/>
    </source>
</evidence>
<gene>
    <name evidence="1" type="ORF">HJG63_009649</name>
</gene>
<organism evidence="1 2">
    <name type="scientific">Rousettus aegyptiacus</name>
    <name type="common">Egyptian fruit bat</name>
    <name type="synonym">Pteropus aegyptiacus</name>
    <dbReference type="NCBI Taxonomy" id="9407"/>
    <lineage>
        <taxon>Eukaryota</taxon>
        <taxon>Metazoa</taxon>
        <taxon>Chordata</taxon>
        <taxon>Craniata</taxon>
        <taxon>Vertebrata</taxon>
        <taxon>Euteleostomi</taxon>
        <taxon>Mammalia</taxon>
        <taxon>Eutheria</taxon>
        <taxon>Laurasiatheria</taxon>
        <taxon>Chiroptera</taxon>
        <taxon>Yinpterochiroptera</taxon>
        <taxon>Pteropodoidea</taxon>
        <taxon>Pteropodidae</taxon>
        <taxon>Rousettinae</taxon>
        <taxon>Rousettus</taxon>
    </lineage>
</organism>
<reference evidence="1 2" key="1">
    <citation type="journal article" date="2020" name="Nature">
        <title>Six reference-quality genomes reveal evolution of bat adaptations.</title>
        <authorList>
            <person name="Jebb D."/>
            <person name="Huang Z."/>
            <person name="Pippel M."/>
            <person name="Hughes G.M."/>
            <person name="Lavrichenko K."/>
            <person name="Devanna P."/>
            <person name="Winkler S."/>
            <person name="Jermiin L.S."/>
            <person name="Skirmuntt E.C."/>
            <person name="Katzourakis A."/>
            <person name="Burkitt-Gray L."/>
            <person name="Ray D.A."/>
            <person name="Sullivan K.A.M."/>
            <person name="Roscito J.G."/>
            <person name="Kirilenko B.M."/>
            <person name="Davalos L.M."/>
            <person name="Corthals A.P."/>
            <person name="Power M.L."/>
            <person name="Jones G."/>
            <person name="Ransome R.D."/>
            <person name="Dechmann D.K.N."/>
            <person name="Locatelli A.G."/>
            <person name="Puechmaille S.J."/>
            <person name="Fedrigo O."/>
            <person name="Jarvis E.D."/>
            <person name="Hiller M."/>
            <person name="Vernes S.C."/>
            <person name="Myers E.W."/>
            <person name="Teeling E.C."/>
        </authorList>
    </citation>
    <scope>NUCLEOTIDE SEQUENCE [LARGE SCALE GENOMIC DNA]</scope>
    <source>
        <strain evidence="1">MRouAeg1</strain>
        <tissue evidence="1">Muscle</tissue>
    </source>
</reference>
<accession>A0A7J8BS71</accession>
<protein>
    <submittedName>
        <fullName evidence="1">Uncharacterized protein</fullName>
    </submittedName>
</protein>
<dbReference type="Proteomes" id="UP000593571">
    <property type="component" value="Unassembled WGS sequence"/>
</dbReference>
<proteinExistence type="predicted"/>
<dbReference type="EMBL" id="JACASE010000016">
    <property type="protein sequence ID" value="KAF6401598.1"/>
    <property type="molecule type" value="Genomic_DNA"/>
</dbReference>
<name>A0A7J8BS71_ROUAE</name>
<sequence>MAQAAAPACHPFLYRRPLGEVVLTLLNGWKKTQKRHDMNYDTLESRRVCTSVFIRNVLLPRRCRTHSFPCRPWRLSWTTHKACQKAENIGSLSSYRKSLPLRPRHPEHARSRLISEAKQGWAWLVLGWETT</sequence>
<evidence type="ECO:0000313" key="2">
    <source>
        <dbReference type="Proteomes" id="UP000593571"/>
    </source>
</evidence>
<keyword evidence="2" id="KW-1185">Reference proteome</keyword>
<dbReference type="AlphaFoldDB" id="A0A7J8BS71"/>